<organism evidence="2 3">
    <name type="scientific">[Mycobacterium] manitobense</name>
    <dbReference type="NCBI Taxonomy" id="190147"/>
    <lineage>
        <taxon>Bacteria</taxon>
        <taxon>Bacillati</taxon>
        <taxon>Actinomycetota</taxon>
        <taxon>Actinomycetes</taxon>
        <taxon>Mycobacteriales</taxon>
        <taxon>Mycobacteriaceae</taxon>
        <taxon>Mycolicibacterium</taxon>
    </lineage>
</organism>
<evidence type="ECO:0000313" key="2">
    <source>
        <dbReference type="EMBL" id="MCV7170806.1"/>
    </source>
</evidence>
<keyword evidence="3" id="KW-1185">Reference proteome</keyword>
<dbReference type="RefSeq" id="WP_264012996.1">
    <property type="nucleotide sequence ID" value="NZ_JACKSJ010000098.1"/>
</dbReference>
<dbReference type="AlphaFoldDB" id="A0A9X3BVS5"/>
<keyword evidence="1" id="KW-0732">Signal</keyword>
<evidence type="ECO:0008006" key="4">
    <source>
        <dbReference type="Google" id="ProtNLM"/>
    </source>
</evidence>
<feature type="signal peptide" evidence="1">
    <location>
        <begin position="1"/>
        <end position="23"/>
    </location>
</feature>
<name>A0A9X3BVS5_9MYCO</name>
<evidence type="ECO:0000313" key="3">
    <source>
        <dbReference type="Proteomes" id="UP001140293"/>
    </source>
</evidence>
<feature type="chain" id="PRO_5040892828" description="Secreted protein" evidence="1">
    <location>
        <begin position="24"/>
        <end position="148"/>
    </location>
</feature>
<evidence type="ECO:0000256" key="1">
    <source>
        <dbReference type="SAM" id="SignalP"/>
    </source>
</evidence>
<proteinExistence type="predicted"/>
<comment type="caution">
    <text evidence="2">The sequence shown here is derived from an EMBL/GenBank/DDBJ whole genome shotgun (WGS) entry which is preliminary data.</text>
</comment>
<gene>
    <name evidence="2" type="ORF">H7I41_12870</name>
</gene>
<reference evidence="2" key="2">
    <citation type="journal article" date="2022" name="BMC Genomics">
        <title>Comparative genome analysis of mycobacteria focusing on tRNA and non-coding RNA.</title>
        <authorList>
            <person name="Behra P.R.K."/>
            <person name="Pettersson B.M.F."/>
            <person name="Ramesh M."/>
            <person name="Das S."/>
            <person name="Dasgupta S."/>
            <person name="Kirsebom L.A."/>
        </authorList>
    </citation>
    <scope>NUCLEOTIDE SEQUENCE</scope>
    <source>
        <strain evidence="2">DSM 44615</strain>
    </source>
</reference>
<sequence length="148" mass="15371">MGALVAGATLLSSLFAGTGTAKADDRCTNQINYAGDPRSNAEINSIGASTGQCPVSIPQQNSLPGLVDGAIEGAACYNWMRYQFGQTSTGAQMICADQGNGTGEWIRAIPVIGEREIGSQCASEQQYGAQSPDGRPLVCDVQLGWLPS</sequence>
<accession>A0A9X3BVS5</accession>
<dbReference type="Proteomes" id="UP001140293">
    <property type="component" value="Unassembled WGS sequence"/>
</dbReference>
<dbReference type="EMBL" id="JACKSJ010000098">
    <property type="protein sequence ID" value="MCV7170806.1"/>
    <property type="molecule type" value="Genomic_DNA"/>
</dbReference>
<reference evidence="2" key="1">
    <citation type="submission" date="2020-07" db="EMBL/GenBank/DDBJ databases">
        <authorList>
            <person name="Pettersson B.M.F."/>
            <person name="Behra P.R.K."/>
            <person name="Ramesh M."/>
            <person name="Das S."/>
            <person name="Dasgupta S."/>
            <person name="Kirsebom L.A."/>
        </authorList>
    </citation>
    <scope>NUCLEOTIDE SEQUENCE</scope>
    <source>
        <strain evidence="2">DSM 44615</strain>
    </source>
</reference>
<protein>
    <recommendedName>
        <fullName evidence="4">Secreted protein</fullName>
    </recommendedName>
</protein>